<dbReference type="EMBL" id="JAHKSW010000008">
    <property type="protein sequence ID" value="KAG7328807.1"/>
    <property type="molecule type" value="Genomic_DNA"/>
</dbReference>
<accession>A0A9D3SLU3</accession>
<sequence>MMCGLERTVSYRSDGDVAAIGTSLCSASVTISKHKEVFNHFDSQVCAEAANRGTQRIETHAYAPKRTPERYEAIRGEASVY</sequence>
<keyword evidence="2" id="KW-1185">Reference proteome</keyword>
<gene>
    <name evidence="1" type="ORF">KOW79_006981</name>
</gene>
<evidence type="ECO:0000313" key="1">
    <source>
        <dbReference type="EMBL" id="KAG7328807.1"/>
    </source>
</evidence>
<organism evidence="1 2">
    <name type="scientific">Hemibagrus wyckioides</name>
    <dbReference type="NCBI Taxonomy" id="337641"/>
    <lineage>
        <taxon>Eukaryota</taxon>
        <taxon>Metazoa</taxon>
        <taxon>Chordata</taxon>
        <taxon>Craniata</taxon>
        <taxon>Vertebrata</taxon>
        <taxon>Euteleostomi</taxon>
        <taxon>Actinopterygii</taxon>
        <taxon>Neopterygii</taxon>
        <taxon>Teleostei</taxon>
        <taxon>Ostariophysi</taxon>
        <taxon>Siluriformes</taxon>
        <taxon>Bagridae</taxon>
        <taxon>Hemibagrus</taxon>
    </lineage>
</organism>
<proteinExistence type="predicted"/>
<name>A0A9D3SLU3_9TELE</name>
<protein>
    <submittedName>
        <fullName evidence="1">Uncharacterized protein</fullName>
    </submittedName>
</protein>
<reference evidence="1 2" key="1">
    <citation type="submission" date="2021-06" db="EMBL/GenBank/DDBJ databases">
        <title>Chromosome-level genome assembly of the red-tail catfish (Hemibagrus wyckioides).</title>
        <authorList>
            <person name="Shao F."/>
        </authorList>
    </citation>
    <scope>NUCLEOTIDE SEQUENCE [LARGE SCALE GENOMIC DNA]</scope>
    <source>
        <strain evidence="1">EC202008001</strain>
        <tissue evidence="1">Blood</tissue>
    </source>
</reference>
<evidence type="ECO:0000313" key="2">
    <source>
        <dbReference type="Proteomes" id="UP000824219"/>
    </source>
</evidence>
<dbReference type="Proteomes" id="UP000824219">
    <property type="component" value="Linkage Group LG08"/>
</dbReference>
<dbReference type="AlphaFoldDB" id="A0A9D3SLU3"/>
<comment type="caution">
    <text evidence="1">The sequence shown here is derived from an EMBL/GenBank/DDBJ whole genome shotgun (WGS) entry which is preliminary data.</text>
</comment>